<name>A0A1F7WHM5_9BACT</name>
<dbReference type="GO" id="GO:0016787">
    <property type="term" value="F:hydrolase activity"/>
    <property type="evidence" value="ECO:0007669"/>
    <property type="project" value="UniProtKB-KW"/>
</dbReference>
<evidence type="ECO:0000256" key="2">
    <source>
        <dbReference type="ARBA" id="ARBA00022801"/>
    </source>
</evidence>
<dbReference type="InterPro" id="IPR015797">
    <property type="entry name" value="NUDIX_hydrolase-like_dom_sf"/>
</dbReference>
<dbReference type="AlphaFoldDB" id="A0A1F7WHM5"/>
<dbReference type="EMBL" id="MGFJ01000024">
    <property type="protein sequence ID" value="OGM02332.1"/>
    <property type="molecule type" value="Genomic_DNA"/>
</dbReference>
<dbReference type="CDD" id="cd03424">
    <property type="entry name" value="NUDIX_ADPRase_Nudt5_UGPPase_Nudt14"/>
    <property type="match status" value="1"/>
</dbReference>
<dbReference type="STRING" id="1802471.A2115_03155"/>
<protein>
    <recommendedName>
        <fullName evidence="3">Nudix hydrolase domain-containing protein</fullName>
    </recommendedName>
</protein>
<reference evidence="4 5" key="1">
    <citation type="journal article" date="2016" name="Nat. Commun.">
        <title>Thousands of microbial genomes shed light on interconnected biogeochemical processes in an aquifer system.</title>
        <authorList>
            <person name="Anantharaman K."/>
            <person name="Brown C.T."/>
            <person name="Hug L.A."/>
            <person name="Sharon I."/>
            <person name="Castelle C.J."/>
            <person name="Probst A.J."/>
            <person name="Thomas B.C."/>
            <person name="Singh A."/>
            <person name="Wilkins M.J."/>
            <person name="Karaoz U."/>
            <person name="Brodie E.L."/>
            <person name="Williams K.H."/>
            <person name="Hubbard S.S."/>
            <person name="Banfield J.F."/>
        </authorList>
    </citation>
    <scope>NUCLEOTIDE SEQUENCE [LARGE SCALE GENOMIC DNA]</scope>
</reference>
<accession>A0A1F7WHM5</accession>
<comment type="cofactor">
    <cofactor evidence="1">
        <name>Mg(2+)</name>
        <dbReference type="ChEBI" id="CHEBI:18420"/>
    </cofactor>
</comment>
<organism evidence="4 5">
    <name type="scientific">Candidatus Woesebacteria bacterium GWA1_41_8</name>
    <dbReference type="NCBI Taxonomy" id="1802471"/>
    <lineage>
        <taxon>Bacteria</taxon>
        <taxon>Candidatus Woeseibacteriota</taxon>
    </lineage>
</organism>
<proteinExistence type="predicted"/>
<dbReference type="InterPro" id="IPR000086">
    <property type="entry name" value="NUDIX_hydrolase_dom"/>
</dbReference>
<dbReference type="PANTHER" id="PTHR11839:SF18">
    <property type="entry name" value="NUDIX HYDROLASE DOMAIN-CONTAINING PROTEIN"/>
    <property type="match status" value="1"/>
</dbReference>
<dbReference type="GO" id="GO:0019693">
    <property type="term" value="P:ribose phosphate metabolic process"/>
    <property type="evidence" value="ECO:0007669"/>
    <property type="project" value="TreeGrafter"/>
</dbReference>
<dbReference type="PROSITE" id="PS51462">
    <property type="entry name" value="NUDIX"/>
    <property type="match status" value="1"/>
</dbReference>
<sequence>MNISWKKLKEEKYKAGYRKMIKRTYKLPTGEVASYDIVESGPAVCVLPVTKEGKVLVIKVFRPGPDKILMELPGGFNDEGLTPEEAIKKEMLEETGYTGNFKMIGKTYEDAYWTMYRHHFVATNCKKVQEPEQEFDEKGSELVLLSIADFIKHLKSGELTDPETGYMGLLELGQLS</sequence>
<dbReference type="GO" id="GO:0006753">
    <property type="term" value="P:nucleoside phosphate metabolic process"/>
    <property type="evidence" value="ECO:0007669"/>
    <property type="project" value="TreeGrafter"/>
</dbReference>
<gene>
    <name evidence="4" type="ORF">A2115_03155</name>
</gene>
<evidence type="ECO:0000259" key="3">
    <source>
        <dbReference type="PROSITE" id="PS51462"/>
    </source>
</evidence>
<dbReference type="Proteomes" id="UP000176198">
    <property type="component" value="Unassembled WGS sequence"/>
</dbReference>
<feature type="domain" description="Nudix hydrolase" evidence="3">
    <location>
        <begin position="39"/>
        <end position="167"/>
    </location>
</feature>
<dbReference type="SUPFAM" id="SSF55811">
    <property type="entry name" value="Nudix"/>
    <property type="match status" value="1"/>
</dbReference>
<dbReference type="Gene3D" id="3.90.79.10">
    <property type="entry name" value="Nucleoside Triphosphate Pyrophosphohydrolase"/>
    <property type="match status" value="1"/>
</dbReference>
<comment type="caution">
    <text evidence="4">The sequence shown here is derived from an EMBL/GenBank/DDBJ whole genome shotgun (WGS) entry which is preliminary data.</text>
</comment>
<evidence type="ECO:0000313" key="5">
    <source>
        <dbReference type="Proteomes" id="UP000176198"/>
    </source>
</evidence>
<keyword evidence="2" id="KW-0378">Hydrolase</keyword>
<dbReference type="Pfam" id="PF00293">
    <property type="entry name" value="NUDIX"/>
    <property type="match status" value="1"/>
</dbReference>
<evidence type="ECO:0000313" key="4">
    <source>
        <dbReference type="EMBL" id="OGM02332.1"/>
    </source>
</evidence>
<evidence type="ECO:0000256" key="1">
    <source>
        <dbReference type="ARBA" id="ARBA00001946"/>
    </source>
</evidence>
<dbReference type="PANTHER" id="PTHR11839">
    <property type="entry name" value="UDP/ADP-SUGAR PYROPHOSPHATASE"/>
    <property type="match status" value="1"/>
</dbReference>